<proteinExistence type="inferred from homology"/>
<keyword evidence="9" id="KW-1185">Reference proteome</keyword>
<evidence type="ECO:0000313" key="8">
    <source>
        <dbReference type="EMBL" id="CAG5098927.1"/>
    </source>
</evidence>
<keyword evidence="5 6" id="KW-0472">Membrane</keyword>
<evidence type="ECO:0000256" key="5">
    <source>
        <dbReference type="ARBA" id="ARBA00023136"/>
    </source>
</evidence>
<evidence type="ECO:0000256" key="2">
    <source>
        <dbReference type="ARBA" id="ARBA00009037"/>
    </source>
</evidence>
<evidence type="ECO:0000256" key="1">
    <source>
        <dbReference type="ARBA" id="ARBA00004167"/>
    </source>
</evidence>
<reference evidence="8 9" key="1">
    <citation type="submission" date="2021-04" db="EMBL/GenBank/DDBJ databases">
        <authorList>
            <person name="Bliznina A."/>
        </authorList>
    </citation>
    <scope>NUCLEOTIDE SEQUENCE [LARGE SCALE GENOMIC DNA]</scope>
</reference>
<dbReference type="Pfam" id="PF20520">
    <property type="entry name" value="Ac45-VOA1_TM"/>
    <property type="match status" value="1"/>
</dbReference>
<comment type="similarity">
    <text evidence="2">Belongs to the vacuolar ATPase subunit S1 family.</text>
</comment>
<evidence type="ECO:0000256" key="3">
    <source>
        <dbReference type="ARBA" id="ARBA00022692"/>
    </source>
</evidence>
<keyword evidence="4 6" id="KW-1133">Transmembrane helix</keyword>
<gene>
    <name evidence="8" type="ORF">OKIOD_LOCUS7653</name>
</gene>
<feature type="transmembrane region" description="Helical" evidence="6">
    <location>
        <begin position="116"/>
        <end position="139"/>
    </location>
</feature>
<name>A0ABN7SPB2_OIKDI</name>
<feature type="domain" description="V-type proton ATPase subunit S1/VOA1 transmembrane" evidence="7">
    <location>
        <begin position="113"/>
        <end position="148"/>
    </location>
</feature>
<evidence type="ECO:0000313" key="9">
    <source>
        <dbReference type="Proteomes" id="UP001158576"/>
    </source>
</evidence>
<dbReference type="PANTHER" id="PTHR12471">
    <property type="entry name" value="VACUOLAR ATP SYNTHASE SUBUNIT S1"/>
    <property type="match status" value="1"/>
</dbReference>
<sequence>MTITIPTSEEKALKLKFEEITNLESNYQAKNFLVEFDGNTFGEKNQTIPIVTPWDKVSNFTFSYTCNKSKLKNVQGTTTTTLAFGPYQVQYGAAMESKAQPYFSRAIDCTPVFGEMVWITVIAMVVFTIILAFGLYFVVSIEVPSRFESTRSKPLIIPDN</sequence>
<evidence type="ECO:0000256" key="6">
    <source>
        <dbReference type="SAM" id="Phobius"/>
    </source>
</evidence>
<dbReference type="PANTHER" id="PTHR12471:SF7">
    <property type="entry name" value="V-TYPE PROTON ATPASE SUBUNIT S1"/>
    <property type="match status" value="1"/>
</dbReference>
<dbReference type="Proteomes" id="UP001158576">
    <property type="component" value="Chromosome XSR"/>
</dbReference>
<comment type="subcellular location">
    <subcellularLocation>
        <location evidence="1">Membrane</location>
        <topology evidence="1">Single-pass membrane protein</topology>
    </subcellularLocation>
</comment>
<evidence type="ECO:0000256" key="4">
    <source>
        <dbReference type="ARBA" id="ARBA00022989"/>
    </source>
</evidence>
<organism evidence="8 9">
    <name type="scientific">Oikopleura dioica</name>
    <name type="common">Tunicate</name>
    <dbReference type="NCBI Taxonomy" id="34765"/>
    <lineage>
        <taxon>Eukaryota</taxon>
        <taxon>Metazoa</taxon>
        <taxon>Chordata</taxon>
        <taxon>Tunicata</taxon>
        <taxon>Appendicularia</taxon>
        <taxon>Copelata</taxon>
        <taxon>Oikopleuridae</taxon>
        <taxon>Oikopleura</taxon>
    </lineage>
</organism>
<protein>
    <submittedName>
        <fullName evidence="8">Oidioi.mRNA.OKI2018_I69.XSR.g16095.t1.cds</fullName>
    </submittedName>
</protein>
<dbReference type="InterPro" id="IPR046756">
    <property type="entry name" value="VAS1/VOA1_TM"/>
</dbReference>
<evidence type="ECO:0000259" key="7">
    <source>
        <dbReference type="Pfam" id="PF20520"/>
    </source>
</evidence>
<dbReference type="EMBL" id="OU015569">
    <property type="protein sequence ID" value="CAG5098927.1"/>
    <property type="molecule type" value="Genomic_DNA"/>
</dbReference>
<accession>A0ABN7SPB2</accession>
<dbReference type="InterPro" id="IPR008388">
    <property type="entry name" value="Ac45_acc_su"/>
</dbReference>
<keyword evidence="3 6" id="KW-0812">Transmembrane</keyword>